<evidence type="ECO:0000313" key="1">
    <source>
        <dbReference type="EMBL" id="OJJ46328.1"/>
    </source>
</evidence>
<dbReference type="AlphaFoldDB" id="A0A1L9SGR7"/>
<dbReference type="GeneID" id="34612898"/>
<keyword evidence="2" id="KW-1185">Reference proteome</keyword>
<name>A0A1L9SGR7_9EURO</name>
<dbReference type="VEuPathDB" id="FungiDB:ASPZODRAFT_159850"/>
<accession>A0A1L9SGR7</accession>
<dbReference type="RefSeq" id="XP_022580838.1">
    <property type="nucleotide sequence ID" value="XM_022726434.1"/>
</dbReference>
<protein>
    <submittedName>
        <fullName evidence="1">Uncharacterized protein</fullName>
    </submittedName>
</protein>
<proteinExistence type="predicted"/>
<dbReference type="Proteomes" id="UP000184188">
    <property type="component" value="Unassembled WGS sequence"/>
</dbReference>
<gene>
    <name evidence="1" type="ORF">ASPZODRAFT_159850</name>
</gene>
<dbReference type="OrthoDB" id="4716584at2759"/>
<reference evidence="2" key="1">
    <citation type="journal article" date="2017" name="Genome Biol.">
        <title>Comparative genomics reveals high biological diversity and specific adaptations in the industrially and medically important fungal genus Aspergillus.</title>
        <authorList>
            <person name="de Vries R.P."/>
            <person name="Riley R."/>
            <person name="Wiebenga A."/>
            <person name="Aguilar-Osorio G."/>
            <person name="Amillis S."/>
            <person name="Uchima C.A."/>
            <person name="Anderluh G."/>
            <person name="Asadollahi M."/>
            <person name="Askin M."/>
            <person name="Barry K."/>
            <person name="Battaglia E."/>
            <person name="Bayram O."/>
            <person name="Benocci T."/>
            <person name="Braus-Stromeyer S.A."/>
            <person name="Caldana C."/>
            <person name="Canovas D."/>
            <person name="Cerqueira G.C."/>
            <person name="Chen F."/>
            <person name="Chen W."/>
            <person name="Choi C."/>
            <person name="Clum A."/>
            <person name="Dos Santos R.A."/>
            <person name="Damasio A.R."/>
            <person name="Diallinas G."/>
            <person name="Emri T."/>
            <person name="Fekete E."/>
            <person name="Flipphi M."/>
            <person name="Freyberg S."/>
            <person name="Gallo A."/>
            <person name="Gournas C."/>
            <person name="Habgood R."/>
            <person name="Hainaut M."/>
            <person name="Harispe M.L."/>
            <person name="Henrissat B."/>
            <person name="Hilden K.S."/>
            <person name="Hope R."/>
            <person name="Hossain A."/>
            <person name="Karabika E."/>
            <person name="Karaffa L."/>
            <person name="Karanyi Z."/>
            <person name="Krasevec N."/>
            <person name="Kuo A."/>
            <person name="Kusch H."/>
            <person name="LaButti K."/>
            <person name="Lagendijk E.L."/>
            <person name="Lapidus A."/>
            <person name="Levasseur A."/>
            <person name="Lindquist E."/>
            <person name="Lipzen A."/>
            <person name="Logrieco A.F."/>
            <person name="MacCabe A."/>
            <person name="Maekelae M.R."/>
            <person name="Malavazi I."/>
            <person name="Melin P."/>
            <person name="Meyer V."/>
            <person name="Mielnichuk N."/>
            <person name="Miskei M."/>
            <person name="Molnar A.P."/>
            <person name="Mule G."/>
            <person name="Ngan C.Y."/>
            <person name="Orejas M."/>
            <person name="Orosz E."/>
            <person name="Ouedraogo J.P."/>
            <person name="Overkamp K.M."/>
            <person name="Park H.-S."/>
            <person name="Perrone G."/>
            <person name="Piumi F."/>
            <person name="Punt P.J."/>
            <person name="Ram A.F."/>
            <person name="Ramon A."/>
            <person name="Rauscher S."/>
            <person name="Record E."/>
            <person name="Riano-Pachon D.M."/>
            <person name="Robert V."/>
            <person name="Roehrig J."/>
            <person name="Ruller R."/>
            <person name="Salamov A."/>
            <person name="Salih N.S."/>
            <person name="Samson R.A."/>
            <person name="Sandor E."/>
            <person name="Sanguinetti M."/>
            <person name="Schuetze T."/>
            <person name="Sepcic K."/>
            <person name="Shelest E."/>
            <person name="Sherlock G."/>
            <person name="Sophianopoulou V."/>
            <person name="Squina F.M."/>
            <person name="Sun H."/>
            <person name="Susca A."/>
            <person name="Todd R.B."/>
            <person name="Tsang A."/>
            <person name="Unkles S.E."/>
            <person name="van de Wiele N."/>
            <person name="van Rossen-Uffink D."/>
            <person name="Oliveira J.V."/>
            <person name="Vesth T.C."/>
            <person name="Visser J."/>
            <person name="Yu J.-H."/>
            <person name="Zhou M."/>
            <person name="Andersen M.R."/>
            <person name="Archer D.B."/>
            <person name="Baker S.E."/>
            <person name="Benoit I."/>
            <person name="Brakhage A.A."/>
            <person name="Braus G.H."/>
            <person name="Fischer R."/>
            <person name="Frisvad J.C."/>
            <person name="Goldman G.H."/>
            <person name="Houbraken J."/>
            <person name="Oakley B."/>
            <person name="Pocsi I."/>
            <person name="Scazzocchio C."/>
            <person name="Seiboth B."/>
            <person name="vanKuyk P.A."/>
            <person name="Wortman J."/>
            <person name="Dyer P.S."/>
            <person name="Grigoriev I.V."/>
        </authorList>
    </citation>
    <scope>NUCLEOTIDE SEQUENCE [LARGE SCALE GENOMIC DNA]</scope>
    <source>
        <strain evidence="2">CBS 506.65</strain>
    </source>
</reference>
<evidence type="ECO:0000313" key="2">
    <source>
        <dbReference type="Proteomes" id="UP000184188"/>
    </source>
</evidence>
<organism evidence="1 2">
    <name type="scientific">Penicilliopsis zonata CBS 506.65</name>
    <dbReference type="NCBI Taxonomy" id="1073090"/>
    <lineage>
        <taxon>Eukaryota</taxon>
        <taxon>Fungi</taxon>
        <taxon>Dikarya</taxon>
        <taxon>Ascomycota</taxon>
        <taxon>Pezizomycotina</taxon>
        <taxon>Eurotiomycetes</taxon>
        <taxon>Eurotiomycetidae</taxon>
        <taxon>Eurotiales</taxon>
        <taxon>Aspergillaceae</taxon>
        <taxon>Penicilliopsis</taxon>
    </lineage>
</organism>
<sequence>MSSRPLSPEHCDERFSGYLLSLAASSTEKQLKEQALAAFPNEQVYQPVAHFAIDKEDADSEGEDSAFFDTSNELSLRRQSSADLSWELECMRQHKEEAEMRDRAMIGRQKPAYTPAEAMKGQAFGRLQSFPPTNTLEAWQRDPNITLMRHGASPPMLGDDLVFPQSLSPRSTLCDAEHGHASTYQQGTQEETCEHCGLWCASAHVHNDCGGGGLWKGTCLKAGELGYHPRESVLSGIITPIPPVDDVIVDLDIPLTTPTIQNGKRPSTCTLEDGLCKEGDNTDFLTKGEINEEFNDTFVTQIYNYLSLGYPSVARYYDHELSKISGISIDALRRDDLSSVAQGHVGIGERIFLDKETPGGRCVRWVALQLYIHEWARQQPRMVNADSSLETWGVRERRGSWAI</sequence>
<dbReference type="EMBL" id="KV878343">
    <property type="protein sequence ID" value="OJJ46328.1"/>
    <property type="molecule type" value="Genomic_DNA"/>
</dbReference>